<keyword evidence="6" id="KW-0067">ATP-binding</keyword>
<evidence type="ECO:0000256" key="1">
    <source>
        <dbReference type="ARBA" id="ARBA00004123"/>
    </source>
</evidence>
<feature type="region of interest" description="Disordered" evidence="7">
    <location>
        <begin position="1"/>
        <end position="36"/>
    </location>
</feature>
<feature type="region of interest" description="Disordered" evidence="7">
    <location>
        <begin position="721"/>
        <end position="749"/>
    </location>
</feature>
<dbReference type="Pfam" id="PF22606">
    <property type="entry name" value="Cdc6-ORC-like_ATPase_lid"/>
    <property type="match status" value="1"/>
</dbReference>
<dbReference type="Gene3D" id="1.10.8.60">
    <property type="match status" value="1"/>
</dbReference>
<evidence type="ECO:0000256" key="6">
    <source>
        <dbReference type="RuleBase" id="RU365058"/>
    </source>
</evidence>
<accession>A0A7J6LXU3</accession>
<keyword evidence="8" id="KW-1133">Transmembrane helix</keyword>
<gene>
    <name evidence="10" type="primary">ORC1_2</name>
    <name evidence="10" type="ORF">FOL47_005303</name>
</gene>
<evidence type="ECO:0000313" key="11">
    <source>
        <dbReference type="Proteomes" id="UP000591131"/>
    </source>
</evidence>
<feature type="transmembrane region" description="Helical" evidence="8">
    <location>
        <begin position="809"/>
        <end position="828"/>
    </location>
</feature>
<dbReference type="SMART" id="SM00382">
    <property type="entry name" value="AAA"/>
    <property type="match status" value="1"/>
</dbReference>
<keyword evidence="8" id="KW-0472">Membrane</keyword>
<comment type="similarity">
    <text evidence="2 6">Belongs to the ORC1 family.</text>
</comment>
<organism evidence="10 11">
    <name type="scientific">Perkinsus chesapeaki</name>
    <name type="common">Clam parasite</name>
    <name type="synonym">Perkinsus andrewsi</name>
    <dbReference type="NCBI Taxonomy" id="330153"/>
    <lineage>
        <taxon>Eukaryota</taxon>
        <taxon>Sar</taxon>
        <taxon>Alveolata</taxon>
        <taxon>Perkinsozoa</taxon>
        <taxon>Perkinsea</taxon>
        <taxon>Perkinsida</taxon>
        <taxon>Perkinsidae</taxon>
        <taxon>Perkinsus</taxon>
    </lineage>
</organism>
<evidence type="ECO:0000256" key="2">
    <source>
        <dbReference type="ARBA" id="ARBA00008398"/>
    </source>
</evidence>
<dbReference type="InterPro" id="IPR050311">
    <property type="entry name" value="ORC1/CDC6"/>
</dbReference>
<evidence type="ECO:0000256" key="5">
    <source>
        <dbReference type="ARBA" id="ARBA00023242"/>
    </source>
</evidence>
<dbReference type="InterPro" id="IPR027417">
    <property type="entry name" value="P-loop_NTPase"/>
</dbReference>
<reference evidence="10 11" key="1">
    <citation type="submission" date="2020-04" db="EMBL/GenBank/DDBJ databases">
        <title>Perkinsus chesapeaki whole genome sequence.</title>
        <authorList>
            <person name="Bogema D.R."/>
        </authorList>
    </citation>
    <scope>NUCLEOTIDE SEQUENCE [LARGE SCALE GENOMIC DNA]</scope>
    <source>
        <strain evidence="10">ATCC PRA-425</strain>
    </source>
</reference>
<dbReference type="OrthoDB" id="1926878at2759"/>
<dbReference type="PANTHER" id="PTHR10763">
    <property type="entry name" value="CELL DIVISION CONTROL PROTEIN 6-RELATED"/>
    <property type="match status" value="1"/>
</dbReference>
<keyword evidence="8" id="KW-0812">Transmembrane</keyword>
<comment type="caution">
    <text evidence="10">The sequence shown here is derived from an EMBL/GenBank/DDBJ whole genome shotgun (WGS) entry which is preliminary data.</text>
</comment>
<dbReference type="Gene3D" id="3.40.50.300">
    <property type="entry name" value="P-loop containing nucleotide triphosphate hydrolases"/>
    <property type="match status" value="1"/>
</dbReference>
<feature type="compositionally biased region" description="Low complexity" evidence="7">
    <location>
        <begin position="13"/>
        <end position="23"/>
    </location>
</feature>
<keyword evidence="6" id="KW-0547">Nucleotide-binding</keyword>
<evidence type="ECO:0000313" key="10">
    <source>
        <dbReference type="EMBL" id="KAF4664097.1"/>
    </source>
</evidence>
<evidence type="ECO:0000256" key="8">
    <source>
        <dbReference type="SAM" id="Phobius"/>
    </source>
</evidence>
<protein>
    <recommendedName>
        <fullName evidence="6">Origin recognition complex subunit 1</fullName>
    </recommendedName>
</protein>
<dbReference type="Pfam" id="PF00004">
    <property type="entry name" value="AAA"/>
    <property type="match status" value="1"/>
</dbReference>
<evidence type="ECO:0000256" key="3">
    <source>
        <dbReference type="ARBA" id="ARBA00022705"/>
    </source>
</evidence>
<dbReference type="GO" id="GO:0003688">
    <property type="term" value="F:DNA replication origin binding"/>
    <property type="evidence" value="ECO:0007669"/>
    <property type="project" value="TreeGrafter"/>
</dbReference>
<dbReference type="Proteomes" id="UP000591131">
    <property type="component" value="Unassembled WGS sequence"/>
</dbReference>
<proteinExistence type="inferred from homology"/>
<dbReference type="AlphaFoldDB" id="A0A7J6LXU3"/>
<evidence type="ECO:0000259" key="9">
    <source>
        <dbReference type="SMART" id="SM00382"/>
    </source>
</evidence>
<keyword evidence="3 6" id="KW-0235">DNA replication</keyword>
<dbReference type="GO" id="GO:0005664">
    <property type="term" value="C:nuclear origin of replication recognition complex"/>
    <property type="evidence" value="ECO:0007669"/>
    <property type="project" value="TreeGrafter"/>
</dbReference>
<dbReference type="GO" id="GO:0006270">
    <property type="term" value="P:DNA replication initiation"/>
    <property type="evidence" value="ECO:0007669"/>
    <property type="project" value="TreeGrafter"/>
</dbReference>
<dbReference type="InterPro" id="IPR003593">
    <property type="entry name" value="AAA+_ATPase"/>
</dbReference>
<dbReference type="InterPro" id="IPR054425">
    <property type="entry name" value="Cdc6_ORC1-like_ATPase_lid"/>
</dbReference>
<dbReference type="InterPro" id="IPR003959">
    <property type="entry name" value="ATPase_AAA_core"/>
</dbReference>
<name>A0A7J6LXU3_PERCH</name>
<comment type="subunit">
    <text evidence="6">ORC is composed of six subunits.</text>
</comment>
<dbReference type="PANTHER" id="PTHR10763:SF23">
    <property type="entry name" value="ORIGIN RECOGNITION COMPLEX SUBUNIT 1"/>
    <property type="match status" value="1"/>
</dbReference>
<comment type="subcellular location">
    <subcellularLocation>
        <location evidence="1 6">Nucleus</location>
    </subcellularLocation>
</comment>
<dbReference type="GO" id="GO:0005524">
    <property type="term" value="F:ATP binding"/>
    <property type="evidence" value="ECO:0007669"/>
    <property type="project" value="UniProtKB-KW"/>
</dbReference>
<evidence type="ECO:0000256" key="4">
    <source>
        <dbReference type="ARBA" id="ARBA00023125"/>
    </source>
</evidence>
<keyword evidence="5 6" id="KW-0539">Nucleus</keyword>
<comment type="function">
    <text evidence="6">Component of the origin recognition complex (ORC) that binds origins of replication. DNA-binding is ATP-dependent, however specific DNA sequences that define origins of replication have not been identified so far. ORC is required to assemble the pre-replication complex necessary to initiate DNA replication.</text>
</comment>
<dbReference type="GO" id="GO:0016887">
    <property type="term" value="F:ATP hydrolysis activity"/>
    <property type="evidence" value="ECO:0007669"/>
    <property type="project" value="InterPro"/>
</dbReference>
<keyword evidence="11" id="KW-1185">Reference proteome</keyword>
<keyword evidence="4 6" id="KW-0238">DNA-binding</keyword>
<dbReference type="GO" id="GO:0033314">
    <property type="term" value="P:mitotic DNA replication checkpoint signaling"/>
    <property type="evidence" value="ECO:0007669"/>
    <property type="project" value="TreeGrafter"/>
</dbReference>
<sequence length="916" mass="103408">MVSTRKRERAKQEQQQQQQAASARKNKKKKDEVPMVEDGWRWPEEEEGLLVVDTKTRTRNRCFNSIDKVDDSGEVEYTVKVGDLVVTLSNEEAGADLRLNYWVAVASALYQDTYGAKFVTLRFLDSFEEWAYTNFDTDSRMVKEAFEASRHLPGIFVETDVCEDDEVDVIQGKIDIWAETEEEYLSLIEAGRRPHKASVDLEHLCKNGKVKFVDAPRRRRNVHWKPDTLTEDTVPQASSRTCSCAGDGLICDEEGKRVEHSDTLWPAPPESRVQRGIRFAPLMKCSLCSVDPKLRGELLEGKSSGYAIVDEDSPSADEDARLKAAVDEVSEAFDEAAKKLQLSECLTCREEERGQIYNFLWTAVSTGGAGNVLYISGMPGTGKTASVMGVVGELKGMMAERKVPPFKFIYINAFRLATPNDLFKELYNALEVGPPRVSAAVAHEKLEAYLRKSSANLVLIVVIDELDYLVTKQQKVLYCLFDWPTLPTSKLAVVAIANTMDLPERMMPRVASRLGFGRLNFGPYSAQQIAEIIEQRMKECGGESVFESNAIKLCAMRVASVSGDVRKALHICRRAIELRKDGCKVTPAEIAAAQSDTFISPLTDKVSSLHTFQFRFMLAFMLLLRAQKTPQSITLHALYEKVKSLSYHHPPKGYNDYPEGYVMPFRDFELMARKLENWGIIHLFTVPKNSLYLREQGDEFKAGLDGMDEIDEDLQAVTQKGKTKDLLSTADKQRSRMAAGSVTDKRRRDERLRQCAEDEPGALTIVCLSGYIDRADVEYALKQRSDNSKEESPPSRSVISPYLRRSDDWLILANIFAVVFFGIAQYLFKTERARKGDPNSPAVLRERKEEIKADMPEGGMVTAVPSYYHDLGSASLPWRPYVSKREQHHPHGTVFNYFDNPVDEILNCQYCDNFTV</sequence>
<dbReference type="CDD" id="cd00009">
    <property type="entry name" value="AAA"/>
    <property type="match status" value="1"/>
</dbReference>
<feature type="domain" description="AAA+ ATPase" evidence="9">
    <location>
        <begin position="369"/>
        <end position="520"/>
    </location>
</feature>
<dbReference type="EMBL" id="JAAPAO010000297">
    <property type="protein sequence ID" value="KAF4664097.1"/>
    <property type="molecule type" value="Genomic_DNA"/>
</dbReference>
<dbReference type="SUPFAM" id="SSF52540">
    <property type="entry name" value="P-loop containing nucleoside triphosphate hydrolases"/>
    <property type="match status" value="1"/>
</dbReference>
<evidence type="ECO:0000256" key="7">
    <source>
        <dbReference type="SAM" id="MobiDB-lite"/>
    </source>
</evidence>